<dbReference type="HAMAP" id="MF_01333_B">
    <property type="entry name" value="Ribosomal_uL5_B"/>
    <property type="match status" value="1"/>
</dbReference>
<dbReference type="GO" id="GO:0006412">
    <property type="term" value="P:translation"/>
    <property type="evidence" value="ECO:0007669"/>
    <property type="project" value="UniProtKB-UniRule"/>
</dbReference>
<dbReference type="InterPro" id="IPR022803">
    <property type="entry name" value="Ribosomal_uL5_dom_sf"/>
</dbReference>
<evidence type="ECO:0000256" key="2">
    <source>
        <dbReference type="ARBA" id="ARBA00022980"/>
    </source>
</evidence>
<evidence type="ECO:0000256" key="4">
    <source>
        <dbReference type="ARBA" id="ARBA00035245"/>
    </source>
</evidence>
<feature type="domain" description="Large ribosomal subunit protein uL5 C-terminal" evidence="8">
    <location>
        <begin position="85"/>
        <end position="178"/>
    </location>
</feature>
<name>A0A5D0MIT1_9BACT</name>
<keyword evidence="5" id="KW-0694">RNA-binding</keyword>
<reference evidence="9" key="1">
    <citation type="submission" date="2019-08" db="EMBL/GenBank/DDBJ databases">
        <title>Genomic characterization of a novel candidate phylum (ARYD3) from a high temperature, high salinity tertiary oil reservoir in north central Oklahoma, USA.</title>
        <authorList>
            <person name="Youssef N.H."/>
            <person name="Yadav A."/>
            <person name="Elshahed M.S."/>
        </authorList>
    </citation>
    <scope>NUCLEOTIDE SEQUENCE [LARGE SCALE GENOMIC DNA]</scope>
    <source>
        <strain evidence="9">ARYD3</strain>
    </source>
</reference>
<gene>
    <name evidence="5 9" type="primary">rplE</name>
    <name evidence="9" type="ORF">FXF47_04815</name>
</gene>
<dbReference type="AlphaFoldDB" id="A0A5D0MIT1"/>
<dbReference type="PIRSF" id="PIRSF002161">
    <property type="entry name" value="Ribosomal_L5"/>
    <property type="match status" value="1"/>
</dbReference>
<dbReference type="GO" id="GO:0019843">
    <property type="term" value="F:rRNA binding"/>
    <property type="evidence" value="ECO:0007669"/>
    <property type="project" value="UniProtKB-UniRule"/>
</dbReference>
<dbReference type="Gene3D" id="3.30.1440.10">
    <property type="match status" value="1"/>
</dbReference>
<evidence type="ECO:0000313" key="9">
    <source>
        <dbReference type="EMBL" id="TYB31330.1"/>
    </source>
</evidence>
<dbReference type="InterPro" id="IPR031310">
    <property type="entry name" value="Ribosomal_uL5_N"/>
</dbReference>
<organism evidence="9 10">
    <name type="scientific">Candidatus Mcinerneyibacterium aminivorans</name>
    <dbReference type="NCBI Taxonomy" id="2703815"/>
    <lineage>
        <taxon>Bacteria</taxon>
        <taxon>Candidatus Macinerneyibacteriota</taxon>
        <taxon>Candidatus Mcinerneyibacteria</taxon>
        <taxon>Candidatus Mcinerneyibacteriales</taxon>
        <taxon>Candidatus Mcinerneyibacteriaceae</taxon>
        <taxon>Candidatus Mcinerneyibacterium</taxon>
    </lineage>
</organism>
<dbReference type="GO" id="GO:0000049">
    <property type="term" value="F:tRNA binding"/>
    <property type="evidence" value="ECO:0007669"/>
    <property type="project" value="UniProtKB-UniRule"/>
</dbReference>
<proteinExistence type="inferred from homology"/>
<dbReference type="GO" id="GO:1990904">
    <property type="term" value="C:ribonucleoprotein complex"/>
    <property type="evidence" value="ECO:0007669"/>
    <property type="project" value="UniProtKB-KW"/>
</dbReference>
<evidence type="ECO:0000256" key="3">
    <source>
        <dbReference type="ARBA" id="ARBA00023274"/>
    </source>
</evidence>
<keyword evidence="5" id="KW-0699">rRNA-binding</keyword>
<keyword evidence="10" id="KW-1185">Reference proteome</keyword>
<evidence type="ECO:0000259" key="8">
    <source>
        <dbReference type="Pfam" id="PF00673"/>
    </source>
</evidence>
<feature type="domain" description="Large ribosomal subunit protein uL5 N-terminal" evidence="7">
    <location>
        <begin position="25"/>
        <end position="81"/>
    </location>
</feature>
<accession>A0A5D0MIT1</accession>
<dbReference type="InterPro" id="IPR020930">
    <property type="entry name" value="Ribosomal_uL5_bac-type"/>
</dbReference>
<dbReference type="Proteomes" id="UP000324143">
    <property type="component" value="Unassembled WGS sequence"/>
</dbReference>
<comment type="function">
    <text evidence="5">This is 1 of the proteins that bind and probably mediate the attachment of the 5S RNA into the large ribosomal subunit, where it forms part of the central protuberance. In the 70S ribosome it contacts protein S13 of the 30S subunit (bridge B1b), connecting the 2 subunits; this bridge is implicated in subunit movement. Contacts the P site tRNA; the 5S rRNA and some of its associated proteins might help stabilize positioning of ribosome-bound tRNAs.</text>
</comment>
<evidence type="ECO:0000256" key="5">
    <source>
        <dbReference type="HAMAP-Rule" id="MF_01333"/>
    </source>
</evidence>
<dbReference type="SUPFAM" id="SSF55282">
    <property type="entry name" value="RL5-like"/>
    <property type="match status" value="1"/>
</dbReference>
<dbReference type="InterPro" id="IPR002132">
    <property type="entry name" value="Ribosomal_uL5"/>
</dbReference>
<dbReference type="InterPro" id="IPR031309">
    <property type="entry name" value="Ribosomal_uL5_C"/>
</dbReference>
<comment type="subunit">
    <text evidence="5">Part of the 50S ribosomal subunit; part of the 5S rRNA/L5/L18/L25 subcomplex. Contacts the 5S rRNA and the P site tRNA. Forms a bridge to the 30S subunit in the 70S ribosome.</text>
</comment>
<dbReference type="Pfam" id="PF00281">
    <property type="entry name" value="Ribosomal_L5"/>
    <property type="match status" value="1"/>
</dbReference>
<keyword evidence="2 5" id="KW-0689">Ribosomal protein</keyword>
<dbReference type="GO" id="GO:0003735">
    <property type="term" value="F:structural constituent of ribosome"/>
    <property type="evidence" value="ECO:0007669"/>
    <property type="project" value="InterPro"/>
</dbReference>
<dbReference type="EMBL" id="VSIX01000040">
    <property type="protein sequence ID" value="TYB31330.1"/>
    <property type="molecule type" value="Genomic_DNA"/>
</dbReference>
<evidence type="ECO:0000256" key="1">
    <source>
        <dbReference type="ARBA" id="ARBA00008553"/>
    </source>
</evidence>
<comment type="similarity">
    <text evidence="1 5 6">Belongs to the universal ribosomal protein uL5 family.</text>
</comment>
<evidence type="ECO:0000313" key="10">
    <source>
        <dbReference type="Proteomes" id="UP000324143"/>
    </source>
</evidence>
<evidence type="ECO:0000259" key="7">
    <source>
        <dbReference type="Pfam" id="PF00281"/>
    </source>
</evidence>
<dbReference type="PANTHER" id="PTHR11994">
    <property type="entry name" value="60S RIBOSOMAL PROTEIN L11-RELATED"/>
    <property type="match status" value="1"/>
</dbReference>
<dbReference type="Pfam" id="PF00673">
    <property type="entry name" value="Ribosomal_L5_C"/>
    <property type="match status" value="1"/>
</dbReference>
<evidence type="ECO:0000256" key="6">
    <source>
        <dbReference type="RuleBase" id="RU003930"/>
    </source>
</evidence>
<dbReference type="GO" id="GO:0005840">
    <property type="term" value="C:ribosome"/>
    <property type="evidence" value="ECO:0007669"/>
    <property type="project" value="UniProtKB-KW"/>
</dbReference>
<dbReference type="NCBIfam" id="NF000585">
    <property type="entry name" value="PRK00010.1"/>
    <property type="match status" value="1"/>
</dbReference>
<keyword evidence="5" id="KW-0820">tRNA-binding</keyword>
<keyword evidence="3 5" id="KW-0687">Ribonucleoprotein</keyword>
<comment type="caution">
    <text evidence="9">The sequence shown here is derived from an EMBL/GenBank/DDBJ whole genome shotgun (WGS) entry which is preliminary data.</text>
</comment>
<dbReference type="FunFam" id="3.30.1440.10:FF:000001">
    <property type="entry name" value="50S ribosomal protein L5"/>
    <property type="match status" value="1"/>
</dbReference>
<sequence length="181" mass="20696">MELELKKFYKDKVREYMMEEYGYDNVMEVPKVKKISVNMGVGEASRNKKVLERAIDEIRTITGQEPVIRNAKKSISNFNIRKGMPVGVSVTLRQEKMWSFLMRLIDVALPRIRDFKGVPKNAFDGRGNYTFGLPDQIVFPEINAEAVDSIRGMNVTIVTTAETDEEGRALLRSLGMPFEKK</sequence>
<protein>
    <recommendedName>
        <fullName evidence="4 5">Large ribosomal subunit protein uL5</fullName>
    </recommendedName>
</protein>